<accession>A0A1H8TPG4</accession>
<dbReference type="AlphaFoldDB" id="A0A1H8TPG4"/>
<dbReference type="OrthoDB" id="3452668at2"/>
<dbReference type="SUPFAM" id="SSF55729">
    <property type="entry name" value="Acyl-CoA N-acyltransferases (Nat)"/>
    <property type="match status" value="1"/>
</dbReference>
<dbReference type="Proteomes" id="UP000181951">
    <property type="component" value="Unassembled WGS sequence"/>
</dbReference>
<dbReference type="STRING" id="310780.SAMN05216267_105631"/>
<name>A0A1H8TPG4_9ACTN</name>
<dbReference type="EMBL" id="FODD01000056">
    <property type="protein sequence ID" value="SEO92716.1"/>
    <property type="molecule type" value="Genomic_DNA"/>
</dbReference>
<sequence>MTATDPQQAPAPIAAPRTPAPRDGHAPAGPDGSVHLPLTVHVCRNAGEFGGLAREWAGLYQRCHTATAFQSHAWLWSWWLSYGGRRGLRVVLVRRGGELVAAAPLMRVHRPLPALVPLGGAITDYTDVLLADAEAGVATALAAGVRRAARGAVVDLREVREGASAERLLACWRGTTRRLPDSVCLELPGLPMDGLIARVGSSRGQRIRASLRKLEAAGVEEREVPPHEVPSAIETMMRLHLLQWRGRGVTPEHERPRFARHLARAAAWMAADGAASVTEFRMDGRVVAANLTVLSPQLAGGYLFGADPVLRAAKVDVTTLLMRHGVGQSAGGGRATLSLLRGAEPHKFHWQPEHRTNQRLLMAGRASAPALLLRYGLARARAAAARSARLRRLRALLLSRTGRSSG</sequence>
<feature type="region of interest" description="Disordered" evidence="1">
    <location>
        <begin position="1"/>
        <end position="31"/>
    </location>
</feature>
<dbReference type="Pfam" id="PF13480">
    <property type="entry name" value="Acetyltransf_6"/>
    <property type="match status" value="1"/>
</dbReference>
<protein>
    <submittedName>
        <fullName evidence="3">Acetyltransferase involved in cellulose biosynthesis, CelD/BcsL family</fullName>
    </submittedName>
</protein>
<feature type="compositionally biased region" description="Low complexity" evidence="1">
    <location>
        <begin position="1"/>
        <end position="17"/>
    </location>
</feature>
<keyword evidence="4" id="KW-1185">Reference proteome</keyword>
<keyword evidence="3" id="KW-0808">Transferase</keyword>
<evidence type="ECO:0000313" key="4">
    <source>
        <dbReference type="Proteomes" id="UP000181951"/>
    </source>
</evidence>
<dbReference type="GO" id="GO:0016740">
    <property type="term" value="F:transferase activity"/>
    <property type="evidence" value="ECO:0007669"/>
    <property type="project" value="UniProtKB-KW"/>
</dbReference>
<gene>
    <name evidence="3" type="ORF">SAMN05216267_105631</name>
</gene>
<proteinExistence type="predicted"/>
<organism evidence="3 4">
    <name type="scientific">Actinacidiphila rubida</name>
    <dbReference type="NCBI Taxonomy" id="310780"/>
    <lineage>
        <taxon>Bacteria</taxon>
        <taxon>Bacillati</taxon>
        <taxon>Actinomycetota</taxon>
        <taxon>Actinomycetes</taxon>
        <taxon>Kitasatosporales</taxon>
        <taxon>Streptomycetaceae</taxon>
        <taxon>Actinacidiphila</taxon>
    </lineage>
</organism>
<evidence type="ECO:0000313" key="3">
    <source>
        <dbReference type="EMBL" id="SEO92716.1"/>
    </source>
</evidence>
<reference evidence="3 4" key="1">
    <citation type="submission" date="2016-10" db="EMBL/GenBank/DDBJ databases">
        <authorList>
            <person name="de Groot N.N."/>
        </authorList>
    </citation>
    <scope>NUCLEOTIDE SEQUENCE [LARGE SCALE GENOMIC DNA]</scope>
    <source>
        <strain evidence="3 4">CGMCC 4.2026</strain>
    </source>
</reference>
<evidence type="ECO:0000256" key="1">
    <source>
        <dbReference type="SAM" id="MobiDB-lite"/>
    </source>
</evidence>
<evidence type="ECO:0000259" key="2">
    <source>
        <dbReference type="Pfam" id="PF13480"/>
    </source>
</evidence>
<dbReference type="InterPro" id="IPR016181">
    <property type="entry name" value="Acyl_CoA_acyltransferase"/>
</dbReference>
<dbReference type="InterPro" id="IPR038740">
    <property type="entry name" value="BioF2-like_GNAT_dom"/>
</dbReference>
<dbReference type="RefSeq" id="WP_079176290.1">
    <property type="nucleotide sequence ID" value="NZ_FODD01000056.1"/>
</dbReference>
<feature type="domain" description="BioF2-like acetyltransferase" evidence="2">
    <location>
        <begin position="202"/>
        <end position="347"/>
    </location>
</feature>